<feature type="compositionally biased region" description="Polar residues" evidence="1">
    <location>
        <begin position="1"/>
        <end position="21"/>
    </location>
</feature>
<feature type="region of interest" description="Disordered" evidence="1">
    <location>
        <begin position="1"/>
        <end position="34"/>
    </location>
</feature>
<proteinExistence type="predicted"/>
<keyword evidence="3" id="KW-1185">Reference proteome</keyword>
<comment type="caution">
    <text evidence="2">The sequence shown here is derived from an EMBL/GenBank/DDBJ whole genome shotgun (WGS) entry which is preliminary data.</text>
</comment>
<dbReference type="Proteomes" id="UP001497480">
    <property type="component" value="Unassembled WGS sequence"/>
</dbReference>
<dbReference type="EMBL" id="CAXHTB010000002">
    <property type="protein sequence ID" value="CAL0301680.1"/>
    <property type="molecule type" value="Genomic_DNA"/>
</dbReference>
<gene>
    <name evidence="2" type="ORF">LLUT_LOCUS2740</name>
</gene>
<accession>A0AAV1VXL6</accession>
<protein>
    <submittedName>
        <fullName evidence="2">Uncharacterized protein</fullName>
    </submittedName>
</protein>
<evidence type="ECO:0000256" key="1">
    <source>
        <dbReference type="SAM" id="MobiDB-lite"/>
    </source>
</evidence>
<sequence>MRNNQSNSRKMSKTPNTSGTEVGSAPTPASGTHVVAVEITNENPSTKENVHK</sequence>
<dbReference type="AlphaFoldDB" id="A0AAV1VXL6"/>
<evidence type="ECO:0000313" key="2">
    <source>
        <dbReference type="EMBL" id="CAL0301680.1"/>
    </source>
</evidence>
<reference evidence="2 3" key="1">
    <citation type="submission" date="2024-03" db="EMBL/GenBank/DDBJ databases">
        <authorList>
            <person name="Martinez-Hernandez J."/>
        </authorList>
    </citation>
    <scope>NUCLEOTIDE SEQUENCE [LARGE SCALE GENOMIC DNA]</scope>
</reference>
<organism evidence="2 3">
    <name type="scientific">Lupinus luteus</name>
    <name type="common">European yellow lupine</name>
    <dbReference type="NCBI Taxonomy" id="3873"/>
    <lineage>
        <taxon>Eukaryota</taxon>
        <taxon>Viridiplantae</taxon>
        <taxon>Streptophyta</taxon>
        <taxon>Embryophyta</taxon>
        <taxon>Tracheophyta</taxon>
        <taxon>Spermatophyta</taxon>
        <taxon>Magnoliopsida</taxon>
        <taxon>eudicotyledons</taxon>
        <taxon>Gunneridae</taxon>
        <taxon>Pentapetalae</taxon>
        <taxon>rosids</taxon>
        <taxon>fabids</taxon>
        <taxon>Fabales</taxon>
        <taxon>Fabaceae</taxon>
        <taxon>Papilionoideae</taxon>
        <taxon>50 kb inversion clade</taxon>
        <taxon>genistoids sensu lato</taxon>
        <taxon>core genistoids</taxon>
        <taxon>Genisteae</taxon>
        <taxon>Lupinus</taxon>
    </lineage>
</organism>
<evidence type="ECO:0000313" key="3">
    <source>
        <dbReference type="Proteomes" id="UP001497480"/>
    </source>
</evidence>
<name>A0AAV1VXL6_LUPLU</name>